<comment type="caution">
    <text evidence="1">The sequence shown here is derived from an EMBL/GenBank/DDBJ whole genome shotgun (WGS) entry which is preliminary data.</text>
</comment>
<dbReference type="EMBL" id="PTIX01000029">
    <property type="protein sequence ID" value="PPK63314.1"/>
    <property type="molecule type" value="Genomic_DNA"/>
</dbReference>
<protein>
    <submittedName>
        <fullName evidence="1">Uncharacterized protein</fullName>
    </submittedName>
</protein>
<evidence type="ECO:0000313" key="2">
    <source>
        <dbReference type="Proteomes" id="UP000239203"/>
    </source>
</evidence>
<keyword evidence="2" id="KW-1185">Reference proteome</keyword>
<dbReference type="AlphaFoldDB" id="A0A2S6GDI9"/>
<evidence type="ECO:0000313" key="1">
    <source>
        <dbReference type="EMBL" id="PPK63314.1"/>
    </source>
</evidence>
<dbReference type="Proteomes" id="UP000239203">
    <property type="component" value="Unassembled WGS sequence"/>
</dbReference>
<accession>A0A2S6GDI9</accession>
<sequence length="67" mass="7222">MSVVGELVLVSETNAPSGDLPLSFSVPEQFRSIDFAVSAEDNTNHAGATAHHFEAARLRTIRDLVQV</sequence>
<proteinExistence type="predicted"/>
<name>A0A2S6GDI9_9PSEU</name>
<reference evidence="1 2" key="1">
    <citation type="submission" date="2018-02" db="EMBL/GenBank/DDBJ databases">
        <title>Genomic Encyclopedia of Archaeal and Bacterial Type Strains, Phase II (KMG-II): from individual species to whole genera.</title>
        <authorList>
            <person name="Goeker M."/>
        </authorList>
    </citation>
    <scope>NUCLEOTIDE SEQUENCE [LARGE SCALE GENOMIC DNA]</scope>
    <source>
        <strain evidence="1 2">YU 961-1</strain>
    </source>
</reference>
<organism evidence="1 2">
    <name type="scientific">Actinokineospora auranticolor</name>
    <dbReference type="NCBI Taxonomy" id="155976"/>
    <lineage>
        <taxon>Bacteria</taxon>
        <taxon>Bacillati</taxon>
        <taxon>Actinomycetota</taxon>
        <taxon>Actinomycetes</taxon>
        <taxon>Pseudonocardiales</taxon>
        <taxon>Pseudonocardiaceae</taxon>
        <taxon>Actinokineospora</taxon>
    </lineage>
</organism>
<gene>
    <name evidence="1" type="ORF">CLV40_12927</name>
</gene>